<organism evidence="1 2">
    <name type="scientific">Nonomuraea glycinis</name>
    <dbReference type="NCBI Taxonomy" id="2047744"/>
    <lineage>
        <taxon>Bacteria</taxon>
        <taxon>Bacillati</taxon>
        <taxon>Actinomycetota</taxon>
        <taxon>Actinomycetes</taxon>
        <taxon>Streptosporangiales</taxon>
        <taxon>Streptosporangiaceae</taxon>
        <taxon>Nonomuraea</taxon>
    </lineage>
</organism>
<dbReference type="SUPFAM" id="SSF82607">
    <property type="entry name" value="YbaB-like"/>
    <property type="match status" value="1"/>
</dbReference>
<gene>
    <name evidence="1" type="ORF">GCM10012278_10950</name>
</gene>
<reference evidence="1" key="2">
    <citation type="submission" date="2020-09" db="EMBL/GenBank/DDBJ databases">
        <authorList>
            <person name="Sun Q."/>
            <person name="Zhou Y."/>
        </authorList>
    </citation>
    <scope>NUCLEOTIDE SEQUENCE</scope>
    <source>
        <strain evidence="1">CGMCC 4.7430</strain>
    </source>
</reference>
<dbReference type="InterPro" id="IPR036894">
    <property type="entry name" value="YbaB-like_sf"/>
</dbReference>
<name>A0A918E2E8_9ACTN</name>
<evidence type="ECO:0000313" key="1">
    <source>
        <dbReference type="EMBL" id="GGP02697.1"/>
    </source>
</evidence>
<dbReference type="Gene3D" id="3.30.1310.10">
    <property type="entry name" value="Nucleoid-associated protein YbaB-like domain"/>
    <property type="match status" value="1"/>
</dbReference>
<dbReference type="GO" id="GO:0003677">
    <property type="term" value="F:DNA binding"/>
    <property type="evidence" value="ECO:0007669"/>
    <property type="project" value="InterPro"/>
</dbReference>
<dbReference type="AlphaFoldDB" id="A0A918E2E8"/>
<accession>A0A918E2E8</accession>
<comment type="caution">
    <text evidence="1">The sequence shown here is derived from an EMBL/GenBank/DDBJ whole genome shotgun (WGS) entry which is preliminary data.</text>
</comment>
<protein>
    <recommendedName>
        <fullName evidence="3">YbaB/EbfC family nucleoid-associated protein</fullName>
    </recommendedName>
</protein>
<evidence type="ECO:0008006" key="3">
    <source>
        <dbReference type="Google" id="ProtNLM"/>
    </source>
</evidence>
<reference evidence="1" key="1">
    <citation type="journal article" date="2014" name="Int. J. Syst. Evol. Microbiol.">
        <title>Complete genome sequence of Corynebacterium casei LMG S-19264T (=DSM 44701T), isolated from a smear-ripened cheese.</title>
        <authorList>
            <consortium name="US DOE Joint Genome Institute (JGI-PGF)"/>
            <person name="Walter F."/>
            <person name="Albersmeier A."/>
            <person name="Kalinowski J."/>
            <person name="Ruckert C."/>
        </authorList>
    </citation>
    <scope>NUCLEOTIDE SEQUENCE</scope>
    <source>
        <strain evidence="1">CGMCC 4.7430</strain>
    </source>
</reference>
<dbReference type="Pfam" id="PF02575">
    <property type="entry name" value="YbaB_DNA_bd"/>
    <property type="match status" value="1"/>
</dbReference>
<sequence>MRHVESFAEGRPDDVTGLLREADGWSRTLAEALGELEEQRLTGTDPAEIVRVEVSGTGRLRQLSIDPRGLRDLDHVQLAQAVQAAIVAAHLTMGERLEEVVQGLTGTTSAADPLEGHIRNVLRGE</sequence>
<dbReference type="RefSeq" id="WP_189137387.1">
    <property type="nucleotide sequence ID" value="NZ_BMNK01000002.1"/>
</dbReference>
<proteinExistence type="predicted"/>
<evidence type="ECO:0000313" key="2">
    <source>
        <dbReference type="Proteomes" id="UP000660745"/>
    </source>
</evidence>
<dbReference type="Proteomes" id="UP000660745">
    <property type="component" value="Unassembled WGS sequence"/>
</dbReference>
<dbReference type="EMBL" id="BMNK01000002">
    <property type="protein sequence ID" value="GGP02697.1"/>
    <property type="molecule type" value="Genomic_DNA"/>
</dbReference>
<keyword evidence="2" id="KW-1185">Reference proteome</keyword>
<dbReference type="InterPro" id="IPR004401">
    <property type="entry name" value="YbaB/EbfC"/>
</dbReference>